<dbReference type="GO" id="GO:0015297">
    <property type="term" value="F:antiporter activity"/>
    <property type="evidence" value="ECO:0007669"/>
    <property type="project" value="InterPro"/>
</dbReference>
<feature type="domain" description="Cation/H+ exchanger transmembrane" evidence="8">
    <location>
        <begin position="13"/>
        <end position="393"/>
    </location>
</feature>
<evidence type="ECO:0000313" key="10">
    <source>
        <dbReference type="Proteomes" id="UP000182427"/>
    </source>
</evidence>
<feature type="transmembrane region" description="Helical" evidence="7">
    <location>
        <begin position="163"/>
        <end position="186"/>
    </location>
</feature>
<evidence type="ECO:0000259" key="8">
    <source>
        <dbReference type="Pfam" id="PF00999"/>
    </source>
</evidence>
<reference evidence="9 10" key="1">
    <citation type="submission" date="2016-10" db="EMBL/GenBank/DDBJ databases">
        <authorList>
            <person name="de Groot N.N."/>
        </authorList>
    </citation>
    <scope>NUCLEOTIDE SEQUENCE [LARGE SCALE GENOMIC DNA]</scope>
    <source>
        <strain evidence="9 10">GAS232</strain>
    </source>
</reference>
<dbReference type="InterPro" id="IPR050794">
    <property type="entry name" value="CPA2_transporter"/>
</dbReference>
<name>A0A1G7M7P4_9BACT</name>
<keyword evidence="2" id="KW-0813">Transport</keyword>
<dbReference type="AlphaFoldDB" id="A0A1G7M7P4"/>
<dbReference type="GO" id="GO:1902600">
    <property type="term" value="P:proton transmembrane transport"/>
    <property type="evidence" value="ECO:0007669"/>
    <property type="project" value="InterPro"/>
</dbReference>
<evidence type="ECO:0000256" key="4">
    <source>
        <dbReference type="ARBA" id="ARBA00022989"/>
    </source>
</evidence>
<feature type="transmembrane region" description="Helical" evidence="7">
    <location>
        <begin position="229"/>
        <end position="246"/>
    </location>
</feature>
<keyword evidence="10" id="KW-1185">Reference proteome</keyword>
<keyword evidence="5" id="KW-0406">Ion transport</keyword>
<gene>
    <name evidence="9" type="ORF">SAMN05444167_2713</name>
</gene>
<evidence type="ECO:0000256" key="1">
    <source>
        <dbReference type="ARBA" id="ARBA00004141"/>
    </source>
</evidence>
<accession>A0A1G7M7P4</accession>
<dbReference type="Proteomes" id="UP000182427">
    <property type="component" value="Chromosome I"/>
</dbReference>
<evidence type="ECO:0000256" key="5">
    <source>
        <dbReference type="ARBA" id="ARBA00023065"/>
    </source>
</evidence>
<evidence type="ECO:0000256" key="3">
    <source>
        <dbReference type="ARBA" id="ARBA00022692"/>
    </source>
</evidence>
<dbReference type="PANTHER" id="PTHR32468:SF0">
    <property type="entry name" value="K(+)_H(+) ANTIPORTER 1"/>
    <property type="match status" value="1"/>
</dbReference>
<dbReference type="RefSeq" id="WP_083345610.1">
    <property type="nucleotide sequence ID" value="NZ_LT629690.1"/>
</dbReference>
<dbReference type="PANTHER" id="PTHR32468">
    <property type="entry name" value="CATION/H + ANTIPORTER"/>
    <property type="match status" value="1"/>
</dbReference>
<dbReference type="Pfam" id="PF00999">
    <property type="entry name" value="Na_H_Exchanger"/>
    <property type="match status" value="1"/>
</dbReference>
<feature type="transmembrane region" description="Helical" evidence="7">
    <location>
        <begin position="375"/>
        <end position="398"/>
    </location>
</feature>
<organism evidence="9 10">
    <name type="scientific">Terriglobus roseus</name>
    <dbReference type="NCBI Taxonomy" id="392734"/>
    <lineage>
        <taxon>Bacteria</taxon>
        <taxon>Pseudomonadati</taxon>
        <taxon>Acidobacteriota</taxon>
        <taxon>Terriglobia</taxon>
        <taxon>Terriglobales</taxon>
        <taxon>Acidobacteriaceae</taxon>
        <taxon>Terriglobus</taxon>
    </lineage>
</organism>
<dbReference type="OrthoDB" id="9793589at2"/>
<dbReference type="EMBL" id="LT629690">
    <property type="protein sequence ID" value="SDF57239.1"/>
    <property type="molecule type" value="Genomic_DNA"/>
</dbReference>
<feature type="transmembrane region" description="Helical" evidence="7">
    <location>
        <begin position="343"/>
        <end position="363"/>
    </location>
</feature>
<evidence type="ECO:0000256" key="7">
    <source>
        <dbReference type="SAM" id="Phobius"/>
    </source>
</evidence>
<feature type="transmembrane region" description="Helical" evidence="7">
    <location>
        <begin position="127"/>
        <end position="151"/>
    </location>
</feature>
<evidence type="ECO:0000313" key="9">
    <source>
        <dbReference type="EMBL" id="SDF57239.1"/>
    </source>
</evidence>
<proteinExistence type="predicted"/>
<dbReference type="InterPro" id="IPR006153">
    <property type="entry name" value="Cation/H_exchanger_TM"/>
</dbReference>
<feature type="transmembrane region" description="Helical" evidence="7">
    <location>
        <begin position="198"/>
        <end position="217"/>
    </location>
</feature>
<feature type="transmembrane region" description="Helical" evidence="7">
    <location>
        <begin position="96"/>
        <end position="115"/>
    </location>
</feature>
<keyword evidence="4 7" id="KW-1133">Transmembrane helix</keyword>
<dbReference type="InterPro" id="IPR038770">
    <property type="entry name" value="Na+/solute_symporter_sf"/>
</dbReference>
<feature type="transmembrane region" description="Helical" evidence="7">
    <location>
        <begin position="62"/>
        <end position="84"/>
    </location>
</feature>
<evidence type="ECO:0000256" key="6">
    <source>
        <dbReference type="ARBA" id="ARBA00023136"/>
    </source>
</evidence>
<keyword evidence="6 7" id="KW-0472">Membrane</keyword>
<dbReference type="GO" id="GO:0016020">
    <property type="term" value="C:membrane"/>
    <property type="evidence" value="ECO:0007669"/>
    <property type="project" value="UniProtKB-SubCell"/>
</dbReference>
<feature type="transmembrane region" description="Helical" evidence="7">
    <location>
        <begin position="281"/>
        <end position="298"/>
    </location>
</feature>
<evidence type="ECO:0000256" key="2">
    <source>
        <dbReference type="ARBA" id="ARBA00022448"/>
    </source>
</evidence>
<feature type="transmembrane region" description="Helical" evidence="7">
    <location>
        <begin position="310"/>
        <end position="331"/>
    </location>
</feature>
<dbReference type="Gene3D" id="1.20.1530.20">
    <property type="match status" value="1"/>
</dbReference>
<keyword evidence="3 7" id="KW-0812">Transmembrane</keyword>
<protein>
    <submittedName>
        <fullName evidence="9">Kef-type K+ transport system, membrane component KefB</fullName>
    </submittedName>
</protein>
<sequence>MNPLLVSMLVVLSTTLLCGWIARRLGQASVIGEMTGGILLGPTLLGRLVPSTWHALFTPTTLSAFDVLSTLGLVLYLFLIGSSLDYSHMHQQKRTAAAAGLASLLLPFVLGVMVAKPTMARFPTSAALLPFTLFLGISLSITAFPVLARILEERGLTSTPLGVTALLCAAADDVCAWMLLAVAMSIMPHNGSALSMPMRMMLFAAYLLVMFVVTRLARTIANRYRERSLPASIVAGSVLVALLSAATTDALGLHPLFGAFVAGLAFPRIPKWQKTLNDSLQVPVTSLLLPFFFALTGLRTRLDLLQGSGVLSWTLLLLLLAVVGKIGGGVIAARPLGESWRNAFALGAMLNTRGLVELIVLNIAYTQGVFGPTLFAALVVVALVTTIMTSPLLTLLSIDHNSIAA</sequence>
<comment type="subcellular location">
    <subcellularLocation>
        <location evidence="1">Membrane</location>
        <topology evidence="1">Multi-pass membrane protein</topology>
    </subcellularLocation>
</comment>